<name>A0A8G1ED47_9RHOB</name>
<gene>
    <name evidence="2" type="ORF">JO391_19110</name>
</gene>
<protein>
    <submittedName>
        <fullName evidence="2">Uncharacterized protein</fullName>
    </submittedName>
</protein>
<sequence>MTSSSKTIVLSAVIAALLSGAAFASGAAPAPNASNDAQLAASAGVQPGIYTAAELQAIIDAKRDNDSRTANYFISGANRANPAQNTDSVGLEQLARAAGVQPGQYTQAELVGLIEAQKENDAVRVEYWLSHANRNTPDASANPGKIQLAKTLGVNPDDYSLSELVLMQSSISD</sequence>
<feature type="chain" id="PRO_5034225024" evidence="1">
    <location>
        <begin position="25"/>
        <end position="173"/>
    </location>
</feature>
<reference evidence="2" key="1">
    <citation type="submission" date="2021-02" db="EMBL/GenBank/DDBJ databases">
        <title>Rhodobacter shimadae sp. nov., an aerobic anoxygenic phototrophic bacterium isolated from a hot spring.</title>
        <authorList>
            <person name="Muramatsu S."/>
            <person name="Haruta S."/>
            <person name="Hirose S."/>
            <person name="Hanada S."/>
        </authorList>
    </citation>
    <scope>NUCLEOTIDE SEQUENCE</scope>
    <source>
        <strain evidence="2">N10</strain>
    </source>
</reference>
<keyword evidence="1" id="KW-0732">Signal</keyword>
<proteinExistence type="predicted"/>
<evidence type="ECO:0000313" key="3">
    <source>
        <dbReference type="Proteomes" id="UP000826300"/>
    </source>
</evidence>
<dbReference type="Proteomes" id="UP000826300">
    <property type="component" value="Chromosome"/>
</dbReference>
<dbReference type="RefSeq" id="WP_220661994.1">
    <property type="nucleotide sequence ID" value="NZ_CP069370.1"/>
</dbReference>
<evidence type="ECO:0000313" key="2">
    <source>
        <dbReference type="EMBL" id="QYZ69778.1"/>
    </source>
</evidence>
<dbReference type="KEGG" id="nsm:JO391_19110"/>
<evidence type="ECO:0000256" key="1">
    <source>
        <dbReference type="SAM" id="SignalP"/>
    </source>
</evidence>
<keyword evidence="3" id="KW-1185">Reference proteome</keyword>
<organism evidence="2 3">
    <name type="scientific">Neotabrizicola shimadae</name>
    <dbReference type="NCBI Taxonomy" id="2807096"/>
    <lineage>
        <taxon>Bacteria</taxon>
        <taxon>Pseudomonadati</taxon>
        <taxon>Pseudomonadota</taxon>
        <taxon>Alphaproteobacteria</taxon>
        <taxon>Rhodobacterales</taxon>
        <taxon>Paracoccaceae</taxon>
        <taxon>Neotabrizicola</taxon>
    </lineage>
</organism>
<accession>A0A8G1ED47</accession>
<dbReference type="AlphaFoldDB" id="A0A8G1ED47"/>
<feature type="signal peptide" evidence="1">
    <location>
        <begin position="1"/>
        <end position="24"/>
    </location>
</feature>
<dbReference type="EMBL" id="CP069370">
    <property type="protein sequence ID" value="QYZ69778.1"/>
    <property type="molecule type" value="Genomic_DNA"/>
</dbReference>